<dbReference type="Gene3D" id="3.20.20.20">
    <property type="entry name" value="Dihydropteroate synthase-like"/>
    <property type="match status" value="1"/>
</dbReference>
<keyword evidence="15" id="KW-1185">Reference proteome</keyword>
<dbReference type="Pfam" id="PF00809">
    <property type="entry name" value="Pterin_bind"/>
    <property type="match status" value="1"/>
</dbReference>
<evidence type="ECO:0000256" key="1">
    <source>
        <dbReference type="ARBA" id="ARBA00000012"/>
    </source>
</evidence>
<sequence>MTSRTHVIGVVNVTPDSFSDGGQWFRTDVAVAHGRHLLAQGADMVDIGGESTRPGATRVPVEEELARVIPVVQALAATGAAMSVDTMRAEVAEQAVAAGAHMINDVSGGRADPEMAAVVARTGCRYVLSHWRGHSDVMNDLADYTDVTAEVCSELGAQVDQVKARGVRSDQLVLDPGLGFAKEGVHNWELLAGLDQIMSLGYPVLVGASRKRFLGELLAADGAESMPAFRDRATAAVTALAAVRGVWGVRVHDVAASVDAVRVAQAWREAENGR</sequence>
<dbReference type="RefSeq" id="WP_089774362.1">
    <property type="nucleotide sequence ID" value="NZ_FNTX01000002.1"/>
</dbReference>
<evidence type="ECO:0000256" key="4">
    <source>
        <dbReference type="ARBA" id="ARBA00009503"/>
    </source>
</evidence>
<dbReference type="EMBL" id="FNTX01000002">
    <property type="protein sequence ID" value="SEE92083.1"/>
    <property type="molecule type" value="Genomic_DNA"/>
</dbReference>
<evidence type="ECO:0000313" key="14">
    <source>
        <dbReference type="EMBL" id="SEE92083.1"/>
    </source>
</evidence>
<dbReference type="SUPFAM" id="SSF51717">
    <property type="entry name" value="Dihydropteroate synthetase-like"/>
    <property type="match status" value="1"/>
</dbReference>
<evidence type="ECO:0000259" key="13">
    <source>
        <dbReference type="PROSITE" id="PS50972"/>
    </source>
</evidence>
<comment type="function">
    <text evidence="12">Catalyzes the condensation of para-aminobenzoate (pABA) with 6-hydroxymethyl-7,8-dihydropterin diphosphate (DHPt-PP) to form 7,8-dihydropteroate (H2Pte), the immediate precursor of folate derivatives.</text>
</comment>
<gene>
    <name evidence="14" type="ORF">SAMN04488554_3595</name>
</gene>
<dbReference type="Proteomes" id="UP000199220">
    <property type="component" value="Unassembled WGS sequence"/>
</dbReference>
<evidence type="ECO:0000256" key="5">
    <source>
        <dbReference type="ARBA" id="ARBA00012458"/>
    </source>
</evidence>
<dbReference type="GO" id="GO:0004156">
    <property type="term" value="F:dihydropteroate synthase activity"/>
    <property type="evidence" value="ECO:0007669"/>
    <property type="project" value="UniProtKB-EC"/>
</dbReference>
<keyword evidence="10 12" id="KW-0289">Folate biosynthesis</keyword>
<dbReference type="PROSITE" id="PS00793">
    <property type="entry name" value="DHPS_2"/>
    <property type="match status" value="1"/>
</dbReference>
<dbReference type="GO" id="GO:0046872">
    <property type="term" value="F:metal ion binding"/>
    <property type="evidence" value="ECO:0007669"/>
    <property type="project" value="UniProtKB-KW"/>
</dbReference>
<comment type="similarity">
    <text evidence="4 12">Belongs to the DHPS family.</text>
</comment>
<dbReference type="PROSITE" id="PS50972">
    <property type="entry name" value="PTERIN_BINDING"/>
    <property type="match status" value="1"/>
</dbReference>
<dbReference type="EC" id="2.5.1.15" evidence="5 12"/>
<evidence type="ECO:0000313" key="15">
    <source>
        <dbReference type="Proteomes" id="UP000199220"/>
    </source>
</evidence>
<dbReference type="InterPro" id="IPR006390">
    <property type="entry name" value="DHP_synth_dom"/>
</dbReference>
<evidence type="ECO:0000256" key="3">
    <source>
        <dbReference type="ARBA" id="ARBA00004763"/>
    </source>
</evidence>
<evidence type="ECO:0000256" key="6">
    <source>
        <dbReference type="ARBA" id="ARBA00016919"/>
    </source>
</evidence>
<dbReference type="InterPro" id="IPR000489">
    <property type="entry name" value="Pterin-binding_dom"/>
</dbReference>
<dbReference type="FunFam" id="3.20.20.20:FF:000006">
    <property type="entry name" value="Dihydropteroate synthase"/>
    <property type="match status" value="1"/>
</dbReference>
<comment type="catalytic activity">
    <reaction evidence="1">
        <text>(7,8-dihydropterin-6-yl)methyl diphosphate + 4-aminobenzoate = 7,8-dihydropteroate + diphosphate</text>
        <dbReference type="Rhea" id="RHEA:19949"/>
        <dbReference type="ChEBI" id="CHEBI:17836"/>
        <dbReference type="ChEBI" id="CHEBI:17839"/>
        <dbReference type="ChEBI" id="CHEBI:33019"/>
        <dbReference type="ChEBI" id="CHEBI:72950"/>
        <dbReference type="EC" id="2.5.1.15"/>
    </reaction>
</comment>
<dbReference type="PROSITE" id="PS00792">
    <property type="entry name" value="DHPS_1"/>
    <property type="match status" value="1"/>
</dbReference>
<name>A0A1H5MS57_9MICO</name>
<keyword evidence="8 12" id="KW-0479">Metal-binding</keyword>
<evidence type="ECO:0000256" key="12">
    <source>
        <dbReference type="RuleBase" id="RU361205"/>
    </source>
</evidence>
<dbReference type="InterPro" id="IPR045031">
    <property type="entry name" value="DHP_synth-like"/>
</dbReference>
<dbReference type="GO" id="GO:0046656">
    <property type="term" value="P:folic acid biosynthetic process"/>
    <property type="evidence" value="ECO:0007669"/>
    <property type="project" value="UniProtKB-KW"/>
</dbReference>
<dbReference type="InterPro" id="IPR011005">
    <property type="entry name" value="Dihydropteroate_synth-like_sf"/>
</dbReference>
<keyword evidence="7 12" id="KW-0808">Transferase</keyword>
<dbReference type="NCBIfam" id="TIGR01496">
    <property type="entry name" value="DHPS"/>
    <property type="match status" value="1"/>
</dbReference>
<dbReference type="PANTHER" id="PTHR20941:SF1">
    <property type="entry name" value="FOLIC ACID SYNTHESIS PROTEIN FOL1"/>
    <property type="match status" value="1"/>
</dbReference>
<dbReference type="UniPathway" id="UPA00077">
    <property type="reaction ID" value="UER00156"/>
</dbReference>
<dbReference type="OrthoDB" id="9811744at2"/>
<protein>
    <recommendedName>
        <fullName evidence="6 12">Dihydropteroate synthase</fullName>
        <shortName evidence="12">DHPS</shortName>
        <ecNumber evidence="5 12">2.5.1.15</ecNumber>
    </recommendedName>
    <alternativeName>
        <fullName evidence="11 12">Dihydropteroate pyrophosphorylase</fullName>
    </alternativeName>
</protein>
<proteinExistence type="inferred from homology"/>
<dbReference type="PANTHER" id="PTHR20941">
    <property type="entry name" value="FOLATE SYNTHESIS PROTEINS"/>
    <property type="match status" value="1"/>
</dbReference>
<evidence type="ECO:0000256" key="10">
    <source>
        <dbReference type="ARBA" id="ARBA00022909"/>
    </source>
</evidence>
<dbReference type="STRING" id="648782.SAMN04488554_3595"/>
<dbReference type="GO" id="GO:0046654">
    <property type="term" value="P:tetrahydrofolate biosynthetic process"/>
    <property type="evidence" value="ECO:0007669"/>
    <property type="project" value="UniProtKB-UniPathway"/>
</dbReference>
<dbReference type="AlphaFoldDB" id="A0A1H5MS57"/>
<organism evidence="14 15">
    <name type="scientific">Ruania alba</name>
    <dbReference type="NCBI Taxonomy" id="648782"/>
    <lineage>
        <taxon>Bacteria</taxon>
        <taxon>Bacillati</taxon>
        <taxon>Actinomycetota</taxon>
        <taxon>Actinomycetes</taxon>
        <taxon>Micrococcales</taxon>
        <taxon>Ruaniaceae</taxon>
        <taxon>Ruania</taxon>
    </lineage>
</organism>
<comment type="pathway">
    <text evidence="3 12">Cofactor biosynthesis; tetrahydrofolate biosynthesis; 7,8-dihydrofolate from 2-amino-4-hydroxy-6-hydroxymethyl-7,8-dihydropteridine diphosphate and 4-aminobenzoate: step 1/2.</text>
</comment>
<dbReference type="GO" id="GO:0005829">
    <property type="term" value="C:cytosol"/>
    <property type="evidence" value="ECO:0007669"/>
    <property type="project" value="TreeGrafter"/>
</dbReference>
<keyword evidence="9 12" id="KW-0460">Magnesium</keyword>
<dbReference type="CDD" id="cd00739">
    <property type="entry name" value="DHPS"/>
    <property type="match status" value="1"/>
</dbReference>
<evidence type="ECO:0000256" key="7">
    <source>
        <dbReference type="ARBA" id="ARBA00022679"/>
    </source>
</evidence>
<feature type="domain" description="Pterin-binding" evidence="13">
    <location>
        <begin position="5"/>
        <end position="262"/>
    </location>
</feature>
<evidence type="ECO:0000256" key="8">
    <source>
        <dbReference type="ARBA" id="ARBA00022723"/>
    </source>
</evidence>
<evidence type="ECO:0000256" key="2">
    <source>
        <dbReference type="ARBA" id="ARBA00001946"/>
    </source>
</evidence>
<evidence type="ECO:0000256" key="9">
    <source>
        <dbReference type="ARBA" id="ARBA00022842"/>
    </source>
</evidence>
<reference evidence="15" key="1">
    <citation type="submission" date="2016-10" db="EMBL/GenBank/DDBJ databases">
        <authorList>
            <person name="Varghese N."/>
            <person name="Submissions S."/>
        </authorList>
    </citation>
    <scope>NUCLEOTIDE SEQUENCE [LARGE SCALE GENOMIC DNA]</scope>
    <source>
        <strain evidence="15">DSM 21368</strain>
    </source>
</reference>
<accession>A0A1H5MS57</accession>
<comment type="cofactor">
    <cofactor evidence="2 12">
        <name>Mg(2+)</name>
        <dbReference type="ChEBI" id="CHEBI:18420"/>
    </cofactor>
</comment>
<evidence type="ECO:0000256" key="11">
    <source>
        <dbReference type="ARBA" id="ARBA00030193"/>
    </source>
</evidence>